<proteinExistence type="predicted"/>
<reference evidence="1" key="1">
    <citation type="submission" date="2021-02" db="EMBL/GenBank/DDBJ databases">
        <authorList>
            <person name="Syme A R."/>
            <person name="Syme A R."/>
            <person name="Moolhuijzen P."/>
        </authorList>
    </citation>
    <scope>NUCLEOTIDE SEQUENCE</scope>
    <source>
        <strain evidence="1">W1-1</strain>
    </source>
</reference>
<dbReference type="Proteomes" id="UP000472372">
    <property type="component" value="Chromosome 3"/>
</dbReference>
<name>A0A6S6VZ08_9PLEO</name>
<sequence length="139" mass="15337">MLFSWTILTVTLAVMPSVQAAPKKNSMPAKNWIELDCWVADVTVDGRLVDSNPELKYDWQLTVQTCQSNYKGLANYDNGKGRCVSINPDGLSGPQWWANCVKQAANGWYDVDPSTGNIVIKHNGYKSSKAEGRGYAYSG</sequence>
<accession>A0A6S6VZ08</accession>
<organism evidence="1 2">
    <name type="scientific">Pyrenophora teres f. teres</name>
    <dbReference type="NCBI Taxonomy" id="97479"/>
    <lineage>
        <taxon>Eukaryota</taxon>
        <taxon>Fungi</taxon>
        <taxon>Dikarya</taxon>
        <taxon>Ascomycota</taxon>
        <taxon>Pezizomycotina</taxon>
        <taxon>Dothideomycetes</taxon>
        <taxon>Pleosporomycetidae</taxon>
        <taxon>Pleosporales</taxon>
        <taxon>Pleosporineae</taxon>
        <taxon>Pleosporaceae</taxon>
        <taxon>Pyrenophora</taxon>
    </lineage>
</organism>
<gene>
    <name evidence="1" type="ORF">PTTW11_04408</name>
</gene>
<evidence type="ECO:0000313" key="1">
    <source>
        <dbReference type="EMBL" id="CAE7028340.1"/>
    </source>
</evidence>
<protein>
    <submittedName>
        <fullName evidence="1">Uncharacterized protein</fullName>
    </submittedName>
</protein>
<dbReference type="EMBL" id="HG992979">
    <property type="protein sequence ID" value="CAE7028340.1"/>
    <property type="molecule type" value="Genomic_DNA"/>
</dbReference>
<evidence type="ECO:0000313" key="2">
    <source>
        <dbReference type="Proteomes" id="UP000472372"/>
    </source>
</evidence>
<dbReference type="AlphaFoldDB" id="A0A6S6VZ08"/>